<evidence type="ECO:0000256" key="3">
    <source>
        <dbReference type="ARBA" id="ARBA00022643"/>
    </source>
</evidence>
<sequence length="416" mass="47548">MSLQKTKYSLENTSLFKPIKVGKKELENRVCYAPTTRMRATIDGVPSDLMLQYYDERSRKNGGLIVVEATLISREASGYAHAPGIYNSTQAKAWKQITDKIHSNGTTVCCQLMNLGRAAIPDELKRLGVPFVGPSAIYSDDESKEMAKKAGIELRALTLDEIEKFKQQYLEAARYAINEANFDLVEVHGAHGYFLDQFLQPASNKRTDKYGGSIENRSRLLLEVMDLLIQEFGADKVAVRLSPWAQFNGMKGDEEVIHPISYIGYVLSELQHRATKGQQLAYISVVEPRVSGIYDVDQAKLKNYRQLKSNEWIYQIWRGNVMRAGNYLSDRDNNYAILREDVEAHNDRTLIAFGRYYTSNPDFVERLRNGWDFTHYDRPNFYSQLNYHYNNWAKFGEANTSTVEDAESKRLPVALV</sequence>
<evidence type="ECO:0000313" key="8">
    <source>
        <dbReference type="EMBL" id="ODV94038.1"/>
    </source>
</evidence>
<keyword evidence="9" id="KW-1185">Reference proteome</keyword>
<keyword evidence="3" id="KW-0288">FMN</keyword>
<reference evidence="9" key="1">
    <citation type="submission" date="2016-05" db="EMBL/GenBank/DDBJ databases">
        <title>Comparative genomics of biotechnologically important yeasts.</title>
        <authorList>
            <consortium name="DOE Joint Genome Institute"/>
            <person name="Riley R."/>
            <person name="Haridas S."/>
            <person name="Wolfe K.H."/>
            <person name="Lopes M.R."/>
            <person name="Hittinger C.T."/>
            <person name="Goker M."/>
            <person name="Salamov A."/>
            <person name="Wisecaver J."/>
            <person name="Long T.M."/>
            <person name="Aerts A.L."/>
            <person name="Barry K."/>
            <person name="Choi C."/>
            <person name="Clum A."/>
            <person name="Coughlan A.Y."/>
            <person name="Deshpande S."/>
            <person name="Douglass A.P."/>
            <person name="Hanson S.J."/>
            <person name="Klenk H.-P."/>
            <person name="Labutti K."/>
            <person name="Lapidus A."/>
            <person name="Lindquist E."/>
            <person name="Lipzen A."/>
            <person name="Meier-Kolthoff J.P."/>
            <person name="Ohm R.A."/>
            <person name="Otillar R.P."/>
            <person name="Pangilinan J."/>
            <person name="Peng Y."/>
            <person name="Rokas A."/>
            <person name="Rosa C.A."/>
            <person name="Scheuner C."/>
            <person name="Sibirny A.A."/>
            <person name="Slot J.C."/>
            <person name="Stielow J.B."/>
            <person name="Sun H."/>
            <person name="Kurtzman C.P."/>
            <person name="Blackwell M."/>
            <person name="Grigoriev I.V."/>
            <person name="Jeffries T.W."/>
        </authorList>
    </citation>
    <scope>NUCLEOTIDE SEQUENCE [LARGE SCALE GENOMIC DNA]</scope>
    <source>
        <strain evidence="9">NRRL Y-2460</strain>
    </source>
</reference>
<dbReference type="CDD" id="cd02933">
    <property type="entry name" value="OYE_like_FMN"/>
    <property type="match status" value="1"/>
</dbReference>
<dbReference type="GO" id="GO:0010181">
    <property type="term" value="F:FMN binding"/>
    <property type="evidence" value="ECO:0007669"/>
    <property type="project" value="InterPro"/>
</dbReference>
<comment type="cofactor">
    <cofactor evidence="1">
        <name>FMN</name>
        <dbReference type="ChEBI" id="CHEBI:58210"/>
    </cofactor>
</comment>
<dbReference type="FunFam" id="3.20.20.70:FF:000138">
    <property type="entry name" value="NADPH dehydrogenase 1"/>
    <property type="match status" value="1"/>
</dbReference>
<comment type="function">
    <text evidence="4">Oxidoreductase that binds mammalian estrogens with high affinity.</text>
</comment>
<dbReference type="InterPro" id="IPR001155">
    <property type="entry name" value="OxRdtase_FMN_N"/>
</dbReference>
<evidence type="ECO:0000313" key="9">
    <source>
        <dbReference type="Proteomes" id="UP000094236"/>
    </source>
</evidence>
<organism evidence="8 9">
    <name type="scientific">Pachysolen tannophilus NRRL Y-2460</name>
    <dbReference type="NCBI Taxonomy" id="669874"/>
    <lineage>
        <taxon>Eukaryota</taxon>
        <taxon>Fungi</taxon>
        <taxon>Dikarya</taxon>
        <taxon>Ascomycota</taxon>
        <taxon>Saccharomycotina</taxon>
        <taxon>Pichiomycetes</taxon>
        <taxon>Pachysolenaceae</taxon>
        <taxon>Pachysolen</taxon>
    </lineage>
</organism>
<dbReference type="GO" id="GO:0003959">
    <property type="term" value="F:NADPH dehydrogenase activity"/>
    <property type="evidence" value="ECO:0007669"/>
    <property type="project" value="TreeGrafter"/>
</dbReference>
<dbReference type="Proteomes" id="UP000094236">
    <property type="component" value="Unassembled WGS sequence"/>
</dbReference>
<evidence type="ECO:0000256" key="4">
    <source>
        <dbReference type="ARBA" id="ARBA00056646"/>
    </source>
</evidence>
<dbReference type="Gene3D" id="3.20.20.70">
    <property type="entry name" value="Aldolase class I"/>
    <property type="match status" value="1"/>
</dbReference>
<dbReference type="InterPro" id="IPR045247">
    <property type="entry name" value="Oye-like"/>
</dbReference>
<gene>
    <name evidence="8" type="ORF">PACTADRAFT_50933</name>
</gene>
<dbReference type="InterPro" id="IPR013785">
    <property type="entry name" value="Aldolase_TIM"/>
</dbReference>
<keyword evidence="3" id="KW-0285">Flavoprotein</keyword>
<proteinExistence type="inferred from homology"/>
<evidence type="ECO:0000259" key="7">
    <source>
        <dbReference type="Pfam" id="PF00724"/>
    </source>
</evidence>
<dbReference type="EMBL" id="KV454016">
    <property type="protein sequence ID" value="ODV94038.1"/>
    <property type="molecule type" value="Genomic_DNA"/>
</dbReference>
<dbReference type="STRING" id="669874.A0A1E4TQT7"/>
<feature type="domain" description="NADH:flavin oxidoreductase/NADH oxidase N-terminal" evidence="7">
    <location>
        <begin position="14"/>
        <end position="370"/>
    </location>
</feature>
<dbReference type="PANTHER" id="PTHR22893:SF91">
    <property type="entry name" value="NADPH DEHYDROGENASE 2-RELATED"/>
    <property type="match status" value="1"/>
</dbReference>
<evidence type="ECO:0000256" key="1">
    <source>
        <dbReference type="ARBA" id="ARBA00001917"/>
    </source>
</evidence>
<dbReference type="PANTHER" id="PTHR22893">
    <property type="entry name" value="NADH OXIDOREDUCTASE-RELATED"/>
    <property type="match status" value="1"/>
</dbReference>
<evidence type="ECO:0000256" key="6">
    <source>
        <dbReference type="ARBA" id="ARBA00075326"/>
    </source>
</evidence>
<evidence type="ECO:0000256" key="5">
    <source>
        <dbReference type="ARBA" id="ARBA00067604"/>
    </source>
</evidence>
<accession>A0A1E4TQT7</accession>
<dbReference type="Pfam" id="PF00724">
    <property type="entry name" value="Oxidored_FMN"/>
    <property type="match status" value="1"/>
</dbReference>
<dbReference type="OrthoDB" id="276546at2759"/>
<dbReference type="AlphaFoldDB" id="A0A1E4TQT7"/>
<comment type="similarity">
    <text evidence="2">Belongs to the NADH:flavin oxidoreductase/NADH oxidase family.</text>
</comment>
<dbReference type="SUPFAM" id="SSF51395">
    <property type="entry name" value="FMN-linked oxidoreductases"/>
    <property type="match status" value="1"/>
</dbReference>
<evidence type="ECO:0000256" key="2">
    <source>
        <dbReference type="ARBA" id="ARBA00005979"/>
    </source>
</evidence>
<dbReference type="GO" id="GO:0042562">
    <property type="term" value="F:hormone binding"/>
    <property type="evidence" value="ECO:0007669"/>
    <property type="project" value="UniProtKB-ARBA"/>
</dbReference>
<name>A0A1E4TQT7_PACTA</name>
<protein>
    <recommendedName>
        <fullName evidence="5">Probable NADPH dehydrogenase</fullName>
    </recommendedName>
    <alternativeName>
        <fullName evidence="6">Estrogen-binding protein</fullName>
    </alternativeName>
</protein>